<reference evidence="4 5" key="1">
    <citation type="submission" date="2020-04" db="EMBL/GenBank/DDBJ databases">
        <title>Plant Genome Project.</title>
        <authorList>
            <person name="Zhang R.-G."/>
        </authorList>
    </citation>
    <scope>NUCLEOTIDE SEQUENCE [LARGE SCALE GENOMIC DNA]</scope>
    <source>
        <strain evidence="4">YNK0</strain>
        <tissue evidence="4">Leaf</tissue>
    </source>
</reference>
<feature type="region of interest" description="Disordered" evidence="2">
    <location>
        <begin position="169"/>
        <end position="196"/>
    </location>
</feature>
<dbReference type="Pfam" id="PF05178">
    <property type="entry name" value="Kri1"/>
    <property type="match status" value="1"/>
</dbReference>
<dbReference type="GO" id="GO:0030686">
    <property type="term" value="C:90S preribosome"/>
    <property type="evidence" value="ECO:0007669"/>
    <property type="project" value="TreeGrafter"/>
</dbReference>
<dbReference type="InterPro" id="IPR018034">
    <property type="entry name" value="Kri1"/>
</dbReference>
<keyword evidence="5" id="KW-1185">Reference proteome</keyword>
<dbReference type="Pfam" id="PF12936">
    <property type="entry name" value="Kri1_C"/>
    <property type="match status" value="1"/>
</dbReference>
<evidence type="ECO:0000256" key="2">
    <source>
        <dbReference type="SAM" id="MobiDB-lite"/>
    </source>
</evidence>
<dbReference type="InterPro" id="IPR024626">
    <property type="entry name" value="Kri1-like_C"/>
</dbReference>
<evidence type="ECO:0000256" key="1">
    <source>
        <dbReference type="ARBA" id="ARBA00007473"/>
    </source>
</evidence>
<feature type="region of interest" description="Disordered" evidence="2">
    <location>
        <begin position="36"/>
        <end position="66"/>
    </location>
</feature>
<feature type="region of interest" description="Disordered" evidence="2">
    <location>
        <begin position="408"/>
        <end position="435"/>
    </location>
</feature>
<feature type="compositionally biased region" description="Basic residues" evidence="2">
    <location>
        <begin position="599"/>
        <end position="610"/>
    </location>
</feature>
<feature type="compositionally biased region" description="Basic and acidic residues" evidence="2">
    <location>
        <begin position="110"/>
        <end position="119"/>
    </location>
</feature>
<dbReference type="EMBL" id="JABCRI010000012">
    <property type="protein sequence ID" value="KAF8396888.1"/>
    <property type="molecule type" value="Genomic_DNA"/>
</dbReference>
<evidence type="ECO:0000313" key="4">
    <source>
        <dbReference type="EMBL" id="KAF8396888.1"/>
    </source>
</evidence>
<evidence type="ECO:0000259" key="3">
    <source>
        <dbReference type="Pfam" id="PF12936"/>
    </source>
</evidence>
<feature type="compositionally biased region" description="Basic and acidic residues" evidence="2">
    <location>
        <begin position="408"/>
        <end position="429"/>
    </location>
</feature>
<protein>
    <recommendedName>
        <fullName evidence="3">Kri1-like C-terminal domain-containing protein</fullName>
    </recommendedName>
</protein>
<feature type="region of interest" description="Disordered" evidence="2">
    <location>
        <begin position="350"/>
        <end position="373"/>
    </location>
</feature>
<organism evidence="4 5">
    <name type="scientific">Tetracentron sinense</name>
    <name type="common">Spur-leaf</name>
    <dbReference type="NCBI Taxonomy" id="13715"/>
    <lineage>
        <taxon>Eukaryota</taxon>
        <taxon>Viridiplantae</taxon>
        <taxon>Streptophyta</taxon>
        <taxon>Embryophyta</taxon>
        <taxon>Tracheophyta</taxon>
        <taxon>Spermatophyta</taxon>
        <taxon>Magnoliopsida</taxon>
        <taxon>Trochodendrales</taxon>
        <taxon>Trochodendraceae</taxon>
        <taxon>Tetracentron</taxon>
    </lineage>
</organism>
<gene>
    <name evidence="4" type="ORF">HHK36_018523</name>
</gene>
<feature type="region of interest" description="Disordered" evidence="2">
    <location>
        <begin position="532"/>
        <end position="610"/>
    </location>
</feature>
<accession>A0A835DAE2</accession>
<dbReference type="GO" id="GO:0005730">
    <property type="term" value="C:nucleolus"/>
    <property type="evidence" value="ECO:0007669"/>
    <property type="project" value="TreeGrafter"/>
</dbReference>
<evidence type="ECO:0000313" key="5">
    <source>
        <dbReference type="Proteomes" id="UP000655225"/>
    </source>
</evidence>
<proteinExistence type="inferred from homology"/>
<dbReference type="PANTHER" id="PTHR14490:SF5">
    <property type="entry name" value="PROTEIN KRI1 HOMOLOG"/>
    <property type="match status" value="1"/>
</dbReference>
<dbReference type="Proteomes" id="UP000655225">
    <property type="component" value="Unassembled WGS sequence"/>
</dbReference>
<dbReference type="PANTHER" id="PTHR14490">
    <property type="entry name" value="ZINC FINGER, ZZ TYPE"/>
    <property type="match status" value="1"/>
</dbReference>
<dbReference type="OrthoDB" id="10252032at2759"/>
<feature type="compositionally biased region" description="Basic and acidic residues" evidence="2">
    <location>
        <begin position="36"/>
        <end position="50"/>
    </location>
</feature>
<feature type="compositionally biased region" description="Basic and acidic residues" evidence="2">
    <location>
        <begin position="544"/>
        <end position="563"/>
    </location>
</feature>
<feature type="region of interest" description="Disordered" evidence="2">
    <location>
        <begin position="95"/>
        <end position="119"/>
    </location>
</feature>
<dbReference type="GO" id="GO:0000447">
    <property type="term" value="P:endonucleolytic cleavage in ITS1 to separate SSU-rRNA from 5.8S rRNA and LSU-rRNA from tricistronic rRNA transcript (SSU-rRNA, 5.8S rRNA, LSU-rRNA)"/>
    <property type="evidence" value="ECO:0007669"/>
    <property type="project" value="TreeGrafter"/>
</dbReference>
<name>A0A835DAE2_TETSI</name>
<comment type="similarity">
    <text evidence="1">Belongs to the KRI1 family.</text>
</comment>
<dbReference type="AlphaFoldDB" id="A0A835DAE2"/>
<comment type="caution">
    <text evidence="4">The sequence shown here is derived from an EMBL/GenBank/DDBJ whole genome shotgun (WGS) entry which is preliminary data.</text>
</comment>
<feature type="compositionally biased region" description="Acidic residues" evidence="2">
    <location>
        <begin position="350"/>
        <end position="365"/>
    </location>
</feature>
<dbReference type="OMA" id="KIMATRH"/>
<feature type="domain" description="Kri1-like C-terminal" evidence="3">
    <location>
        <begin position="444"/>
        <end position="520"/>
    </location>
</feature>
<feature type="compositionally biased region" description="Basic and acidic residues" evidence="2">
    <location>
        <begin position="176"/>
        <end position="185"/>
    </location>
</feature>
<sequence>MVLNLFEGSGSDDDDVSKIEINKEFARRYEHNKKREDLQRLDELKKKGLAEDSEGSSSGSEEDNVDLINSDKRDLKFLDALVRIKKHDPIIKQKDLKLFESEDEESEEEEKSKSSKEKPMYLKDVVAKQLIEEGPEFEEETSKLGVKSYSEEQEELRRAFLNAAEEALDGDGGDLLTEKGKNRGDDGDEGDNDEIHKRLDEYFGEDEKLDEKEMFLKNFFLNKMWIGNDKVEKPSQDHLFRVSQDEEELEKQEKYEAEYNFRYEEGAGDRVMGHADSLREFKRKEELKHLKNLKKKEIVEKLEKIRTIAAIAENGDCPLNEDDLEEDFDPEEYDRKMKETFDADYYEADDVNPEFCSDSDEDGGDDLEKPNFDKEDELLGLPKDWNMCGSGEGFLAVRDKIIKCKENREDVELSDNHNQEQEKAPEEGKRKRKRKISLREKVSLDNELEEYYKLDYEDTIGDLKTRFKYTSVPSKRYGLSAEEVLMMDDKELNQYVSLKNLAPYREKEWKVPKIKRYNQILKHKLVLQGAKLEDQKAHKKHRLKGDGHMKTSETEETEQRNEQLEETNGEMGTTSRRSRRRHRQAELKLSQSRLMAYGKIHHKPKSRKKH</sequence>